<feature type="region of interest" description="Disordered" evidence="2">
    <location>
        <begin position="190"/>
        <end position="219"/>
    </location>
</feature>
<proteinExistence type="predicted"/>
<feature type="compositionally biased region" description="Low complexity" evidence="2">
    <location>
        <begin position="237"/>
        <end position="257"/>
    </location>
</feature>
<dbReference type="AlphaFoldDB" id="A0A0M0KAV2"/>
<feature type="region of interest" description="Disordered" evidence="2">
    <location>
        <begin position="237"/>
        <end position="277"/>
    </location>
</feature>
<protein>
    <submittedName>
        <fullName evidence="3">Uncharacterized protein</fullName>
    </submittedName>
</protein>
<sequence length="293" mass="30523">MGWGGRSAIRKGGRGRGGGAHILNNPSVHQIKGATLSLNSAIAEYGISRADLEDVPCTWRSCHGNSYPLYQRSDVLAAVANKRACDPTFASAEKVKQDAKELAAAHAALAEATDKVNEIEASILNGGYLGLTGTNLSIRERLPKTDAKSLYCLDDSDLRGLSVTYGRGMMGNASENYLPEELLRAAEAKHGGPAGFLERRRKQQQRTRKKDLDEWKGKRASAQAAVARLAPLSSRNAGGAAAAASSSSSAVTLVPSSSGGGGKAKAPATSTPTTVGEAAAKKSAFAVLMKTGE</sequence>
<feature type="compositionally biased region" description="Low complexity" evidence="2">
    <location>
        <begin position="264"/>
        <end position="274"/>
    </location>
</feature>
<dbReference type="EMBL" id="JWZX01000695">
    <property type="protein sequence ID" value="KOO35951.1"/>
    <property type="molecule type" value="Genomic_DNA"/>
</dbReference>
<keyword evidence="1" id="KW-0175">Coiled coil</keyword>
<evidence type="ECO:0000313" key="4">
    <source>
        <dbReference type="Proteomes" id="UP000037460"/>
    </source>
</evidence>
<reference evidence="4" key="1">
    <citation type="journal article" date="2015" name="PLoS Genet.">
        <title>Genome Sequence and Transcriptome Analyses of Chrysochromulina tobin: Metabolic Tools for Enhanced Algal Fitness in the Prominent Order Prymnesiales (Haptophyceae).</title>
        <authorList>
            <person name="Hovde B.T."/>
            <person name="Deodato C.R."/>
            <person name="Hunsperger H.M."/>
            <person name="Ryken S.A."/>
            <person name="Yost W."/>
            <person name="Jha R.K."/>
            <person name="Patterson J."/>
            <person name="Monnat R.J. Jr."/>
            <person name="Barlow S.B."/>
            <person name="Starkenburg S.R."/>
            <person name="Cattolico R.A."/>
        </authorList>
    </citation>
    <scope>NUCLEOTIDE SEQUENCE</scope>
    <source>
        <strain evidence="4">CCMP291</strain>
    </source>
</reference>
<evidence type="ECO:0000313" key="3">
    <source>
        <dbReference type="EMBL" id="KOO35951.1"/>
    </source>
</evidence>
<keyword evidence="4" id="KW-1185">Reference proteome</keyword>
<accession>A0A0M0KAV2</accession>
<name>A0A0M0KAV2_9EUKA</name>
<feature type="compositionally biased region" description="Basic residues" evidence="2">
    <location>
        <begin position="199"/>
        <end position="209"/>
    </location>
</feature>
<comment type="caution">
    <text evidence="3">The sequence shown here is derived from an EMBL/GenBank/DDBJ whole genome shotgun (WGS) entry which is preliminary data.</text>
</comment>
<organism evidence="3 4">
    <name type="scientific">Chrysochromulina tobinii</name>
    <dbReference type="NCBI Taxonomy" id="1460289"/>
    <lineage>
        <taxon>Eukaryota</taxon>
        <taxon>Haptista</taxon>
        <taxon>Haptophyta</taxon>
        <taxon>Prymnesiophyceae</taxon>
        <taxon>Prymnesiales</taxon>
        <taxon>Chrysochromulinaceae</taxon>
        <taxon>Chrysochromulina</taxon>
    </lineage>
</organism>
<gene>
    <name evidence="3" type="ORF">Ctob_012167</name>
</gene>
<feature type="coiled-coil region" evidence="1">
    <location>
        <begin position="92"/>
        <end position="122"/>
    </location>
</feature>
<evidence type="ECO:0000256" key="1">
    <source>
        <dbReference type="SAM" id="Coils"/>
    </source>
</evidence>
<feature type="region of interest" description="Disordered" evidence="2">
    <location>
        <begin position="1"/>
        <end position="24"/>
    </location>
</feature>
<dbReference type="CDD" id="cd21075">
    <property type="entry name" value="DBD_XPA-like"/>
    <property type="match status" value="1"/>
</dbReference>
<dbReference type="Proteomes" id="UP000037460">
    <property type="component" value="Unassembled WGS sequence"/>
</dbReference>
<evidence type="ECO:0000256" key="2">
    <source>
        <dbReference type="SAM" id="MobiDB-lite"/>
    </source>
</evidence>